<dbReference type="OrthoDB" id="10473285at2759"/>
<dbReference type="GeneID" id="19265698"/>
<accession>W3XMX1</accession>
<reference evidence="2" key="1">
    <citation type="journal article" date="2015" name="BMC Genomics">
        <title>Genomic and transcriptomic analysis of the endophytic fungus Pestalotiopsis fici reveals its lifestyle and high potential for synthesis of natural products.</title>
        <authorList>
            <person name="Wang X."/>
            <person name="Zhang X."/>
            <person name="Liu L."/>
            <person name="Xiang M."/>
            <person name="Wang W."/>
            <person name="Sun X."/>
            <person name="Che Y."/>
            <person name="Guo L."/>
            <person name="Liu G."/>
            <person name="Guo L."/>
            <person name="Wang C."/>
            <person name="Yin W.B."/>
            <person name="Stadler M."/>
            <person name="Zhang X."/>
            <person name="Liu X."/>
        </authorList>
    </citation>
    <scope>NUCLEOTIDE SEQUENCE [LARGE SCALE GENOMIC DNA]</scope>
    <source>
        <strain evidence="2">W106-1 / CGMCC3.15140</strain>
    </source>
</reference>
<dbReference type="RefSeq" id="XP_007827457.1">
    <property type="nucleotide sequence ID" value="XM_007829266.1"/>
</dbReference>
<dbReference type="EMBL" id="KI912109">
    <property type="protein sequence ID" value="ETS86857.1"/>
    <property type="molecule type" value="Genomic_DNA"/>
</dbReference>
<organism evidence="1 2">
    <name type="scientific">Pestalotiopsis fici (strain W106-1 / CGMCC3.15140)</name>
    <dbReference type="NCBI Taxonomy" id="1229662"/>
    <lineage>
        <taxon>Eukaryota</taxon>
        <taxon>Fungi</taxon>
        <taxon>Dikarya</taxon>
        <taxon>Ascomycota</taxon>
        <taxon>Pezizomycotina</taxon>
        <taxon>Sordariomycetes</taxon>
        <taxon>Xylariomycetidae</taxon>
        <taxon>Amphisphaeriales</taxon>
        <taxon>Sporocadaceae</taxon>
        <taxon>Pestalotiopsis</taxon>
    </lineage>
</organism>
<evidence type="ECO:0000313" key="2">
    <source>
        <dbReference type="Proteomes" id="UP000030651"/>
    </source>
</evidence>
<keyword evidence="2" id="KW-1185">Reference proteome</keyword>
<proteinExistence type="predicted"/>
<dbReference type="AlphaFoldDB" id="W3XMX1"/>
<dbReference type="HOGENOM" id="CLU_1390671_0_0_1"/>
<evidence type="ECO:0000313" key="1">
    <source>
        <dbReference type="EMBL" id="ETS86857.1"/>
    </source>
</evidence>
<sequence length="196" mass="22621">MSRQYLYPHLNYIPNWASEPGLLRGFFHEEIVQILENISTGIPPEGWVDDGIVPMMTTLQRVEYVLSAANRTIWVLGEEDTMADFNASFYELLAPEIQREELYAEAIDRRLDSLDTLVAMMCSTRGDATRMLKHFTLSTVAYLMNFSARTTVARQKSESQRLLLELTNENRGPERQGPMARARNALWEFLGRWLGW</sequence>
<dbReference type="KEGG" id="pfy:PFICI_00685"/>
<dbReference type="Proteomes" id="UP000030651">
    <property type="component" value="Unassembled WGS sequence"/>
</dbReference>
<gene>
    <name evidence="1" type="ORF">PFICI_00685</name>
</gene>
<dbReference type="InParanoid" id="W3XMX1"/>
<protein>
    <submittedName>
        <fullName evidence="1">Uncharacterized protein</fullName>
    </submittedName>
</protein>
<name>W3XMX1_PESFW</name>